<comment type="caution">
    <text evidence="2">The sequence shown here is derived from an EMBL/GenBank/DDBJ whole genome shotgun (WGS) entry which is preliminary data.</text>
</comment>
<comment type="similarity">
    <text evidence="1">Belongs to the SecB family.</text>
</comment>
<organism evidence="2 3">
    <name type="scientific">Acetoanaerobium pronyense</name>
    <dbReference type="NCBI Taxonomy" id="1482736"/>
    <lineage>
        <taxon>Bacteria</taxon>
        <taxon>Bacillati</taxon>
        <taxon>Bacillota</taxon>
        <taxon>Clostridia</taxon>
        <taxon>Peptostreptococcales</taxon>
        <taxon>Filifactoraceae</taxon>
        <taxon>Acetoanaerobium</taxon>
    </lineage>
</organism>
<name>A0ABS4KI33_9FIRM</name>
<dbReference type="RefSeq" id="WP_209660499.1">
    <property type="nucleotide sequence ID" value="NZ_JAGGLI010000011.1"/>
</dbReference>
<accession>A0ABS4KI33</accession>
<evidence type="ECO:0000256" key="1">
    <source>
        <dbReference type="ARBA" id="ARBA00009990"/>
    </source>
</evidence>
<gene>
    <name evidence="2" type="ORF">J2Z35_001232</name>
</gene>
<dbReference type="InterPro" id="IPR003708">
    <property type="entry name" value="SecB"/>
</dbReference>
<evidence type="ECO:0000313" key="3">
    <source>
        <dbReference type="Proteomes" id="UP001314903"/>
    </source>
</evidence>
<dbReference type="Gene3D" id="3.10.420.10">
    <property type="entry name" value="SecB-like"/>
    <property type="match status" value="1"/>
</dbReference>
<dbReference type="EMBL" id="JAGGLI010000011">
    <property type="protein sequence ID" value="MBP2027438.1"/>
    <property type="molecule type" value="Genomic_DNA"/>
</dbReference>
<dbReference type="SUPFAM" id="SSF54611">
    <property type="entry name" value="SecB-like"/>
    <property type="match status" value="1"/>
</dbReference>
<sequence length="137" mass="15739">MKLDKKHESFLTMENLFFSEIIFKNPNHTDSMDLEIDLDADVKVDQSSNVITKIKLNIISEKDDDFFISITAVGKFKISEVDFVPNDVKQKIVKNNTIAILFPYIRSQVTLLTSQPNFKSFVFPVVNINSIFESEDD</sequence>
<evidence type="ECO:0000313" key="2">
    <source>
        <dbReference type="EMBL" id="MBP2027438.1"/>
    </source>
</evidence>
<reference evidence="2 3" key="1">
    <citation type="submission" date="2021-03" db="EMBL/GenBank/DDBJ databases">
        <title>Genomic Encyclopedia of Type Strains, Phase IV (KMG-IV): sequencing the most valuable type-strain genomes for metagenomic binning, comparative biology and taxonomic classification.</title>
        <authorList>
            <person name="Goeker M."/>
        </authorList>
    </citation>
    <scope>NUCLEOTIDE SEQUENCE [LARGE SCALE GENOMIC DNA]</scope>
    <source>
        <strain evidence="2 3">DSM 27512</strain>
    </source>
</reference>
<dbReference type="Proteomes" id="UP001314903">
    <property type="component" value="Unassembled WGS sequence"/>
</dbReference>
<dbReference type="InterPro" id="IPR035958">
    <property type="entry name" value="SecB-like_sf"/>
</dbReference>
<dbReference type="Pfam" id="PF02556">
    <property type="entry name" value="SecB"/>
    <property type="match status" value="1"/>
</dbReference>
<protein>
    <submittedName>
        <fullName evidence="2">Preprotein translocase subunit SecB</fullName>
    </submittedName>
</protein>
<keyword evidence="3" id="KW-1185">Reference proteome</keyword>
<proteinExistence type="inferred from homology"/>